<dbReference type="PANTHER" id="PTHR47053:SF1">
    <property type="entry name" value="MUREIN DD-ENDOPEPTIDASE MEPH-RELATED"/>
    <property type="match status" value="1"/>
</dbReference>
<comment type="similarity">
    <text evidence="1">Belongs to the peptidase C40 family.</text>
</comment>
<dbReference type="InterPro" id="IPR051202">
    <property type="entry name" value="Peptidase_C40"/>
</dbReference>
<dbReference type="OrthoDB" id="9813118at2"/>
<evidence type="ECO:0000313" key="7">
    <source>
        <dbReference type="EMBL" id="OXM83257.1"/>
    </source>
</evidence>
<comment type="caution">
    <text evidence="7">The sequence shown here is derived from an EMBL/GenBank/DDBJ whole genome shotgun (WGS) entry which is preliminary data.</text>
</comment>
<sequence length="160" mass="17741">MKFLKNKQLGKIAMVATVSLSMLFSGTALIPSNTAYAYSSSKAQNVIQTAKKYLGTPYKYGAPSGSSRYFDCSSFTQYVFKKYGINLPRQSDEQAKVGKYVSKSNLKPGDLVFFYSPIHHVGIYIGNGKMINTYGKGGVRISDINSGTWKKNYKTARRVL</sequence>
<dbReference type="Gene3D" id="3.90.1720.10">
    <property type="entry name" value="endopeptidase domain like (from Nostoc punctiforme)"/>
    <property type="match status" value="1"/>
</dbReference>
<evidence type="ECO:0000256" key="5">
    <source>
        <dbReference type="SAM" id="SignalP"/>
    </source>
</evidence>
<organism evidence="7 8">
    <name type="scientific">Paenibacillus rigui</name>
    <dbReference type="NCBI Taxonomy" id="554312"/>
    <lineage>
        <taxon>Bacteria</taxon>
        <taxon>Bacillati</taxon>
        <taxon>Bacillota</taxon>
        <taxon>Bacilli</taxon>
        <taxon>Bacillales</taxon>
        <taxon>Paenibacillaceae</taxon>
        <taxon>Paenibacillus</taxon>
    </lineage>
</organism>
<keyword evidence="2" id="KW-0645">Protease</keyword>
<reference evidence="7 8" key="1">
    <citation type="submission" date="2017-07" db="EMBL/GenBank/DDBJ databases">
        <title>Genome sequencing and assembly of Paenibacillus rigui.</title>
        <authorList>
            <person name="Mayilraj S."/>
        </authorList>
    </citation>
    <scope>NUCLEOTIDE SEQUENCE [LARGE SCALE GENOMIC DNA]</scope>
    <source>
        <strain evidence="7 8">JCM 16352</strain>
    </source>
</reference>
<evidence type="ECO:0000256" key="1">
    <source>
        <dbReference type="ARBA" id="ARBA00007074"/>
    </source>
</evidence>
<evidence type="ECO:0000256" key="2">
    <source>
        <dbReference type="ARBA" id="ARBA00022670"/>
    </source>
</evidence>
<keyword evidence="5" id="KW-0732">Signal</keyword>
<evidence type="ECO:0000256" key="3">
    <source>
        <dbReference type="ARBA" id="ARBA00022801"/>
    </source>
</evidence>
<dbReference type="PANTHER" id="PTHR47053">
    <property type="entry name" value="MUREIN DD-ENDOPEPTIDASE MEPH-RELATED"/>
    <property type="match status" value="1"/>
</dbReference>
<protein>
    <submittedName>
        <fullName evidence="7">Hydrolase</fullName>
    </submittedName>
</protein>
<name>A0A229UIH6_9BACL</name>
<dbReference type="PROSITE" id="PS51935">
    <property type="entry name" value="NLPC_P60"/>
    <property type="match status" value="1"/>
</dbReference>
<proteinExistence type="inferred from homology"/>
<dbReference type="SUPFAM" id="SSF54001">
    <property type="entry name" value="Cysteine proteinases"/>
    <property type="match status" value="1"/>
</dbReference>
<keyword evidence="4" id="KW-0788">Thiol protease</keyword>
<dbReference type="GO" id="GO:0006508">
    <property type="term" value="P:proteolysis"/>
    <property type="evidence" value="ECO:0007669"/>
    <property type="project" value="UniProtKB-KW"/>
</dbReference>
<feature type="chain" id="PRO_5012263095" evidence="5">
    <location>
        <begin position="38"/>
        <end position="160"/>
    </location>
</feature>
<gene>
    <name evidence="7" type="ORF">CF651_26365</name>
</gene>
<dbReference type="GO" id="GO:0008234">
    <property type="term" value="F:cysteine-type peptidase activity"/>
    <property type="evidence" value="ECO:0007669"/>
    <property type="project" value="UniProtKB-KW"/>
</dbReference>
<evidence type="ECO:0000313" key="8">
    <source>
        <dbReference type="Proteomes" id="UP000215509"/>
    </source>
</evidence>
<dbReference type="InterPro" id="IPR000064">
    <property type="entry name" value="NLP_P60_dom"/>
</dbReference>
<keyword evidence="3 7" id="KW-0378">Hydrolase</keyword>
<dbReference type="AlphaFoldDB" id="A0A229UIH6"/>
<dbReference type="EMBL" id="NMQW01000049">
    <property type="protein sequence ID" value="OXM83257.1"/>
    <property type="molecule type" value="Genomic_DNA"/>
</dbReference>
<keyword evidence="8" id="KW-1185">Reference proteome</keyword>
<feature type="domain" description="NlpC/P60" evidence="6">
    <location>
        <begin position="40"/>
        <end position="160"/>
    </location>
</feature>
<evidence type="ECO:0000259" key="6">
    <source>
        <dbReference type="PROSITE" id="PS51935"/>
    </source>
</evidence>
<evidence type="ECO:0000256" key="4">
    <source>
        <dbReference type="ARBA" id="ARBA00022807"/>
    </source>
</evidence>
<dbReference type="Proteomes" id="UP000215509">
    <property type="component" value="Unassembled WGS sequence"/>
</dbReference>
<dbReference type="RefSeq" id="WP_094017849.1">
    <property type="nucleotide sequence ID" value="NZ_NMQW01000049.1"/>
</dbReference>
<dbReference type="InterPro" id="IPR038765">
    <property type="entry name" value="Papain-like_cys_pep_sf"/>
</dbReference>
<feature type="signal peptide" evidence="5">
    <location>
        <begin position="1"/>
        <end position="37"/>
    </location>
</feature>
<accession>A0A229UIH6</accession>
<dbReference type="Pfam" id="PF00877">
    <property type="entry name" value="NLPC_P60"/>
    <property type="match status" value="1"/>
</dbReference>